<dbReference type="InterPro" id="IPR045455">
    <property type="entry name" value="NrS-1_pol-like_helicase"/>
</dbReference>
<name>A0A837CLC1_9BRAD</name>
<dbReference type="InterPro" id="IPR039459">
    <property type="entry name" value="RepB-like_DNA_primase_dom"/>
</dbReference>
<evidence type="ECO:0000259" key="1">
    <source>
        <dbReference type="Pfam" id="PF16793"/>
    </source>
</evidence>
<protein>
    <recommendedName>
        <fullName evidence="5">Primase C-terminal 2 domain-containing protein</fullName>
    </recommendedName>
</protein>
<organism evidence="3 4">
    <name type="scientific">Bradyrhizobium diazoefficiens SEMIA 5080</name>
    <dbReference type="NCBI Taxonomy" id="754504"/>
    <lineage>
        <taxon>Bacteria</taxon>
        <taxon>Pseudomonadati</taxon>
        <taxon>Pseudomonadota</taxon>
        <taxon>Alphaproteobacteria</taxon>
        <taxon>Hyphomicrobiales</taxon>
        <taxon>Nitrobacteraceae</taxon>
        <taxon>Bradyrhizobium</taxon>
    </lineage>
</organism>
<comment type="caution">
    <text evidence="3">The sequence shown here is derived from an EMBL/GenBank/DDBJ whole genome shotgun (WGS) entry which is preliminary data.</text>
</comment>
<feature type="domain" description="RepB-like DNA primase" evidence="1">
    <location>
        <begin position="114"/>
        <end position="197"/>
    </location>
</feature>
<evidence type="ECO:0000313" key="4">
    <source>
        <dbReference type="Proteomes" id="UP000024900"/>
    </source>
</evidence>
<evidence type="ECO:0000313" key="3">
    <source>
        <dbReference type="EMBL" id="KGJ70124.1"/>
    </source>
</evidence>
<reference evidence="3 4" key="1">
    <citation type="journal article" date="2014" name="BMC Genomics">
        <title>Comparative genomics of Bradyrhizobium japonicum CPAC 15 and Bradyrhizobium diazoefficiens CPAC 7: elite model strains for understanding symbiotic performance with soybean.</title>
        <authorList>
            <person name="Siqueira A.F."/>
            <person name="Ormeno-Orrillo E."/>
            <person name="Souza R.C."/>
            <person name="Rodrigues E.P."/>
            <person name="Almeida L.G."/>
            <person name="Barcellos F.G."/>
            <person name="Batista J.S."/>
            <person name="Nakatami A.S."/>
            <person name="Martinez-Romero E."/>
            <person name="Vasconcelos A.T."/>
            <person name="Hungria M."/>
        </authorList>
    </citation>
    <scope>NUCLEOTIDE SEQUENCE [LARGE SCALE GENOMIC DNA]</scope>
    <source>
        <strain evidence="3 4">SEMIA 5080</strain>
    </source>
</reference>
<sequence length="810" mass="91308">MLIHDHASHLNRCAPLHRIALRAFDSGPLLQSYEQALAFIGALTGNDANTAIVDIRLIHDARKDLAAIPRRGTLPQLWAEIISWQALGYGVFCCINAMDGSGRYEIANVKAIRCQAIDLDSLSAQQNYDRATQFNPPPSFAVQSSPGRWHVYWQTHQHPDREKFTLLQRKLRTLFDGDKRVIDASRVLRLPGTLHLKDQNNPHLVTCWALGGFGNPIDPAMLEIALAGVNVFDSTGERYPLGEKKMQAPGWDWCLRALAETNPNDLDRSEWIGFTAAWKQAAWNWASEDQLIQAWSQWSMQYTLEDGSKPTPAYLKKNWNSVRNTEVGWPSLERRNGNLHALRLFGEKLQEQERQSNPLPMPHEPQESMPVPVGELLTDSEQREWFKGCVLIGPENTIFGPRGIRYDVGSFNSTYGGKNFVVDGLGKTVNKPWEAATNSRLWRIPTVDGTCFRPRQVTGEIITDGLSRTYINTYIPATIERMDGDAMPFLRHIALVLPDAHDQRTLIDFLAHNARFPGHKIPWSPLIQSTEGIGKNVFKQVMRHVIDTQYFYQPKAKQLNDSGSKFNGWMEGKLFFLVDEIKTDEKRDMVETLKPFITETELEIEGKNINQKMGDTPGNWLFFTNHKDAIPIHANGRRFAIFYSPLQTLGDLTSRGMNDDYFNGLYYWLGNEQNGGHRTGLKIVANYLLNYPIECGAIPMRAPKTTSTAEALIESRGWLEQLIAEAVNDGLQGFRGGWISTAAVARLLRERGGKPVAARTLGNAIGNLQYHHRGQAGRAYFADDPSKRGVLWNVDENADVANYGRAQGYD</sequence>
<dbReference type="Proteomes" id="UP000024900">
    <property type="component" value="Unassembled WGS sequence"/>
</dbReference>
<dbReference type="RefSeq" id="WP_028174028.1">
    <property type="nucleotide sequence ID" value="NZ_ADOU02000004.1"/>
</dbReference>
<dbReference type="Gene3D" id="3.30.70.1790">
    <property type="entry name" value="RepB DNA-primase, N-terminal domain"/>
    <property type="match status" value="1"/>
</dbReference>
<dbReference type="Pfam" id="PF16793">
    <property type="entry name" value="RepB_primase"/>
    <property type="match status" value="1"/>
</dbReference>
<accession>A0A837CLC1</accession>
<dbReference type="EMBL" id="ADOU02000004">
    <property type="protein sequence ID" value="KGJ70124.1"/>
    <property type="molecule type" value="Genomic_DNA"/>
</dbReference>
<dbReference type="Pfam" id="PF19263">
    <property type="entry name" value="DUF5906"/>
    <property type="match status" value="1"/>
</dbReference>
<proteinExistence type="predicted"/>
<evidence type="ECO:0000259" key="2">
    <source>
        <dbReference type="Pfam" id="PF19263"/>
    </source>
</evidence>
<dbReference type="AlphaFoldDB" id="A0A837CLC1"/>
<gene>
    <name evidence="3" type="ORF">BJA5080_04110</name>
</gene>
<evidence type="ECO:0008006" key="5">
    <source>
        <dbReference type="Google" id="ProtNLM"/>
    </source>
</evidence>
<feature type="domain" description="NrS-1 polymerase-like helicase" evidence="2">
    <location>
        <begin position="528"/>
        <end position="638"/>
    </location>
</feature>